<proteinExistence type="inferred from homology"/>
<dbReference type="FunFam" id="3.40.50.300:FF:000433">
    <property type="entry name" value="Estrogen sulfotransferase"/>
    <property type="match status" value="1"/>
</dbReference>
<dbReference type="InterPro" id="IPR027417">
    <property type="entry name" value="P-loop_NTPase"/>
</dbReference>
<evidence type="ECO:0000313" key="8">
    <source>
        <dbReference type="Ensembl" id="ENSPMGP00000018010.1"/>
    </source>
</evidence>
<sequence>MSEEEELDYHTAIQKAGKQLCRFPLVTVRGVPLMCHIADNFEHIWAFTPDPSDLLIATYPKAGTTWTQEIVDLLLNNGDAEACMRAPTPVRSPFLEIFSPKPIPSGLDLLKKMTPPRMIKTHLPFQLVPLGFWENKCKTIYVARNAKDNLVSYYHFDRMNQTQPEPGPWDSYIHKFMQGDVGWGSWYDHVKSYWAEREKRNILYLFYEDMKENPRREVERIMRYLGLSLSDEVISQIVELTSFKSMKENPMSNYSCVPKLVFDDSISPFMRKGEVGDWRNHFTPEQSKMFDKDYKEKMKDVDIPFRDLI</sequence>
<dbReference type="GO" id="GO:0008146">
    <property type="term" value="F:sulfotransferase activity"/>
    <property type="evidence" value="ECO:0007669"/>
    <property type="project" value="InterPro"/>
</dbReference>
<dbReference type="Pfam" id="PF00685">
    <property type="entry name" value="Sulfotransfer_1"/>
    <property type="match status" value="1"/>
</dbReference>
<dbReference type="InterPro" id="IPR000863">
    <property type="entry name" value="Sulfotransferase_dom"/>
</dbReference>
<dbReference type="Proteomes" id="UP000261520">
    <property type="component" value="Unplaced"/>
</dbReference>
<evidence type="ECO:0000256" key="1">
    <source>
        <dbReference type="ARBA" id="ARBA00004496"/>
    </source>
</evidence>
<name>A0A3B4AMV9_9GOBI</name>
<evidence type="ECO:0000256" key="2">
    <source>
        <dbReference type="ARBA" id="ARBA00005771"/>
    </source>
</evidence>
<evidence type="ECO:0000313" key="9">
    <source>
        <dbReference type="Proteomes" id="UP000261520"/>
    </source>
</evidence>
<dbReference type="GO" id="GO:0006584">
    <property type="term" value="P:catecholamine metabolic process"/>
    <property type="evidence" value="ECO:0007669"/>
    <property type="project" value="UniProtKB-KW"/>
</dbReference>
<organism evidence="8 9">
    <name type="scientific">Periophthalmus magnuspinnatus</name>
    <dbReference type="NCBI Taxonomy" id="409849"/>
    <lineage>
        <taxon>Eukaryota</taxon>
        <taxon>Metazoa</taxon>
        <taxon>Chordata</taxon>
        <taxon>Craniata</taxon>
        <taxon>Vertebrata</taxon>
        <taxon>Euteleostomi</taxon>
        <taxon>Actinopterygii</taxon>
        <taxon>Neopterygii</taxon>
        <taxon>Teleostei</taxon>
        <taxon>Neoteleostei</taxon>
        <taxon>Acanthomorphata</taxon>
        <taxon>Gobiaria</taxon>
        <taxon>Gobiiformes</taxon>
        <taxon>Gobioidei</taxon>
        <taxon>Gobiidae</taxon>
        <taxon>Oxudercinae</taxon>
        <taxon>Periophthalmus</taxon>
    </lineage>
</organism>
<dbReference type="EC" id="2.8.2.-" evidence="6"/>
<dbReference type="Ensembl" id="ENSPMGT00000019215.1">
    <property type="protein sequence ID" value="ENSPMGP00000018010.1"/>
    <property type="gene ID" value="ENSPMGG00000014573.1"/>
</dbReference>
<evidence type="ECO:0000256" key="3">
    <source>
        <dbReference type="ARBA" id="ARBA00022490"/>
    </source>
</evidence>
<comment type="subcellular location">
    <subcellularLocation>
        <location evidence="1">Cytoplasm</location>
    </subcellularLocation>
</comment>
<keyword evidence="9" id="KW-1185">Reference proteome</keyword>
<reference evidence="8" key="2">
    <citation type="submission" date="2025-09" db="UniProtKB">
        <authorList>
            <consortium name="Ensembl"/>
        </authorList>
    </citation>
    <scope>IDENTIFICATION</scope>
</reference>
<dbReference type="STRING" id="409849.ENSPMGP00000018010"/>
<keyword evidence="3" id="KW-0963">Cytoplasm</keyword>
<reference evidence="8" key="1">
    <citation type="submission" date="2025-08" db="UniProtKB">
        <authorList>
            <consortium name="Ensembl"/>
        </authorList>
    </citation>
    <scope>IDENTIFICATION</scope>
</reference>
<evidence type="ECO:0000256" key="4">
    <source>
        <dbReference type="ARBA" id="ARBA00022679"/>
    </source>
</evidence>
<dbReference type="GO" id="GO:0005737">
    <property type="term" value="C:cytoplasm"/>
    <property type="evidence" value="ECO:0007669"/>
    <property type="project" value="UniProtKB-SubCell"/>
</dbReference>
<dbReference type="PANTHER" id="PTHR11783">
    <property type="entry name" value="SULFOTRANSFERASE SULT"/>
    <property type="match status" value="1"/>
</dbReference>
<evidence type="ECO:0000259" key="7">
    <source>
        <dbReference type="Pfam" id="PF00685"/>
    </source>
</evidence>
<evidence type="ECO:0000256" key="6">
    <source>
        <dbReference type="RuleBase" id="RU361155"/>
    </source>
</evidence>
<dbReference type="Gene3D" id="3.40.50.300">
    <property type="entry name" value="P-loop containing nucleotide triphosphate hydrolases"/>
    <property type="match status" value="1"/>
</dbReference>
<dbReference type="GO" id="GO:0006805">
    <property type="term" value="P:xenobiotic metabolic process"/>
    <property type="evidence" value="ECO:0007669"/>
    <property type="project" value="UniProtKB-ARBA"/>
</dbReference>
<evidence type="ECO:0000256" key="5">
    <source>
        <dbReference type="ARBA" id="ARBA00022939"/>
    </source>
</evidence>
<dbReference type="SUPFAM" id="SSF52540">
    <property type="entry name" value="P-loop containing nucleoside triphosphate hydrolases"/>
    <property type="match status" value="1"/>
</dbReference>
<keyword evidence="4 6" id="KW-0808">Transferase</keyword>
<protein>
    <recommendedName>
        <fullName evidence="6">Sulfotransferase</fullName>
        <ecNumber evidence="6">2.8.2.-</ecNumber>
    </recommendedName>
</protein>
<accession>A0A3B4AMV9</accession>
<feature type="domain" description="Sulfotransferase" evidence="7">
    <location>
        <begin position="51"/>
        <end position="301"/>
    </location>
</feature>
<dbReference type="AlphaFoldDB" id="A0A3B4AMV9"/>
<comment type="similarity">
    <text evidence="2 6">Belongs to the sulfotransferase 1 family.</text>
</comment>
<keyword evidence="5" id="KW-0128">Catecholamine metabolism</keyword>